<evidence type="ECO:0000256" key="1">
    <source>
        <dbReference type="SAM" id="MobiDB-lite"/>
    </source>
</evidence>
<sequence>MAACDTDAMRRAVSSVTVALALFGAAVAPAVAAGAAPVSAATAGAAPVLAAPDGVASALAAPVGAIPLAAAVAGKKRCTITDERLRELSGLVATKTGYIVINDGTLEEGRKRVFFLDTKCKVAKEPVKYSGDGPFDTEDLALSPDDKTLWIADTGDNVTSRERRTRVAVWTMPVSGSKQPVLHRLSYPERKPHDAEALLIGTDGLPLVITKVPSGKAEIYTPEAKLDSGGNTEPVPMKKVGEITLPKTTTDNPLNIIGRVAITGAARSPDGSKVVLRTYADAFEYDVSGDDIVAALTTGKPRVTPLADPFGEAISYTPDGTGFVTVSDGGELSPEDPIDILGYTPSTKGAEAVEGAAGVKPAADKSWYDNLSLDQITYLIAAVGVVGVVLVGAGIVGIVRSRRRAATAGEESDDPDDEVFTSGAVSRAGSLPAGESPRGAEPARGGGGVYGAPAAAGGAPARPAGGAVYGGGRPPAAAGAAPPAGPGGGAPAGGGRPAGGGVYGGGRPAGGGVYGAAPAGGPPVNGAGPRGGAPGGGAPGGGAPRTVPRGGARGGAPAAADPRGGAPAGGRGGAPVGGRGAPPGARGGAPVAGGGTPPGGRGGTPPDGRGGGPVGGRGGGPADGRGGTPPGGRGGPPGGHGGAPAGGRGGAPAGGRGAGPAGGRGGAPAGRDGVYGGGRAEPPRREAGPREPRSGPRRDGGADDRRGGPPPGRSGERY</sequence>
<keyword evidence="5" id="KW-1185">Reference proteome</keyword>
<feature type="region of interest" description="Disordered" evidence="1">
    <location>
        <begin position="473"/>
        <end position="718"/>
    </location>
</feature>
<feature type="compositionally biased region" description="Gly residues" evidence="1">
    <location>
        <begin position="486"/>
        <end position="514"/>
    </location>
</feature>
<feature type="compositionally biased region" description="Basic and acidic residues" evidence="1">
    <location>
        <begin position="681"/>
        <end position="707"/>
    </location>
</feature>
<keyword evidence="2" id="KW-0472">Membrane</keyword>
<dbReference type="AlphaFoldDB" id="A0A1C4ZYD2"/>
<gene>
    <name evidence="4" type="ORF">GA0070216_11252</name>
</gene>
<dbReference type="PANTHER" id="PTHR12460">
    <property type="entry name" value="CYCLIN-DEPENDENT KINASE INHIBITOR-RELATED PROTEIN"/>
    <property type="match status" value="1"/>
</dbReference>
<organism evidence="4 5">
    <name type="scientific">Micromonospora matsumotoense</name>
    <dbReference type="NCBI Taxonomy" id="121616"/>
    <lineage>
        <taxon>Bacteria</taxon>
        <taxon>Bacillati</taxon>
        <taxon>Actinomycetota</taxon>
        <taxon>Actinomycetes</taxon>
        <taxon>Micromonosporales</taxon>
        <taxon>Micromonosporaceae</taxon>
        <taxon>Micromonospora</taxon>
    </lineage>
</organism>
<evidence type="ECO:0000256" key="2">
    <source>
        <dbReference type="SAM" id="Phobius"/>
    </source>
</evidence>
<evidence type="ECO:0008006" key="6">
    <source>
        <dbReference type="Google" id="ProtNLM"/>
    </source>
</evidence>
<name>A0A1C4ZYD2_9ACTN</name>
<keyword evidence="2" id="KW-1133">Transmembrane helix</keyword>
<accession>A0A1C4ZYD2</accession>
<feature type="compositionally biased region" description="Low complexity" evidence="1">
    <location>
        <begin position="544"/>
        <end position="565"/>
    </location>
</feature>
<keyword evidence="2" id="KW-0812">Transmembrane</keyword>
<feature type="region of interest" description="Disordered" evidence="1">
    <location>
        <begin position="427"/>
        <end position="446"/>
    </location>
</feature>
<evidence type="ECO:0000313" key="4">
    <source>
        <dbReference type="EMBL" id="SCF37968.1"/>
    </source>
</evidence>
<proteinExistence type="predicted"/>
<feature type="signal peptide" evidence="3">
    <location>
        <begin position="1"/>
        <end position="32"/>
    </location>
</feature>
<protein>
    <recommendedName>
        <fullName evidence="6">WD40-like Beta Propeller Repeat</fullName>
    </recommendedName>
</protein>
<feature type="compositionally biased region" description="Gly residues" evidence="1">
    <location>
        <begin position="566"/>
        <end position="679"/>
    </location>
</feature>
<feature type="transmembrane region" description="Helical" evidence="2">
    <location>
        <begin position="376"/>
        <end position="399"/>
    </location>
</feature>
<evidence type="ECO:0000313" key="5">
    <source>
        <dbReference type="Proteomes" id="UP000198797"/>
    </source>
</evidence>
<evidence type="ECO:0000256" key="3">
    <source>
        <dbReference type="SAM" id="SignalP"/>
    </source>
</evidence>
<dbReference type="STRING" id="121616.GA0070216_11252"/>
<dbReference type="Proteomes" id="UP000198797">
    <property type="component" value="Unassembled WGS sequence"/>
</dbReference>
<feature type="chain" id="PRO_5038770630" description="WD40-like Beta Propeller Repeat" evidence="3">
    <location>
        <begin position="33"/>
        <end position="718"/>
    </location>
</feature>
<dbReference type="SUPFAM" id="SSF82171">
    <property type="entry name" value="DPP6 N-terminal domain-like"/>
    <property type="match status" value="1"/>
</dbReference>
<reference evidence="5" key="1">
    <citation type="submission" date="2016-06" db="EMBL/GenBank/DDBJ databases">
        <authorList>
            <person name="Varghese N."/>
            <person name="Submissions Spin"/>
        </authorList>
    </citation>
    <scope>NUCLEOTIDE SEQUENCE [LARGE SCALE GENOMIC DNA]</scope>
    <source>
        <strain evidence="5">DSM 44100</strain>
    </source>
</reference>
<feature type="compositionally biased region" description="Gly residues" evidence="1">
    <location>
        <begin position="528"/>
        <end position="543"/>
    </location>
</feature>
<dbReference type="EMBL" id="FMCU01000012">
    <property type="protein sequence ID" value="SCF37968.1"/>
    <property type="molecule type" value="Genomic_DNA"/>
</dbReference>
<feature type="compositionally biased region" description="Low complexity" evidence="1">
    <location>
        <begin position="515"/>
        <end position="527"/>
    </location>
</feature>
<dbReference type="PANTHER" id="PTHR12460:SF38">
    <property type="entry name" value="KINETOPLAST-ASSOCIATED PROTEIN-LIKE PROTEIN"/>
    <property type="match status" value="1"/>
</dbReference>
<keyword evidence="3" id="KW-0732">Signal</keyword>